<dbReference type="Proteomes" id="UP001159363">
    <property type="component" value="Chromosome 3"/>
</dbReference>
<comment type="caution">
    <text evidence="1">The sequence shown here is derived from an EMBL/GenBank/DDBJ whole genome shotgun (WGS) entry which is preliminary data.</text>
</comment>
<keyword evidence="2" id="KW-1185">Reference proteome</keyword>
<dbReference type="EMBL" id="JARBHB010000003">
    <property type="protein sequence ID" value="KAJ8889662.1"/>
    <property type="molecule type" value="Genomic_DNA"/>
</dbReference>
<accession>A0ABQ9HZ40</accession>
<evidence type="ECO:0000313" key="2">
    <source>
        <dbReference type="Proteomes" id="UP001159363"/>
    </source>
</evidence>
<organism evidence="1 2">
    <name type="scientific">Dryococelus australis</name>
    <dbReference type="NCBI Taxonomy" id="614101"/>
    <lineage>
        <taxon>Eukaryota</taxon>
        <taxon>Metazoa</taxon>
        <taxon>Ecdysozoa</taxon>
        <taxon>Arthropoda</taxon>
        <taxon>Hexapoda</taxon>
        <taxon>Insecta</taxon>
        <taxon>Pterygota</taxon>
        <taxon>Neoptera</taxon>
        <taxon>Polyneoptera</taxon>
        <taxon>Phasmatodea</taxon>
        <taxon>Verophasmatodea</taxon>
        <taxon>Anareolatae</taxon>
        <taxon>Phasmatidae</taxon>
        <taxon>Eurycanthinae</taxon>
        <taxon>Dryococelus</taxon>
    </lineage>
</organism>
<evidence type="ECO:0000313" key="1">
    <source>
        <dbReference type="EMBL" id="KAJ8889662.1"/>
    </source>
</evidence>
<protein>
    <submittedName>
        <fullName evidence="1">Uncharacterized protein</fullName>
    </submittedName>
</protein>
<proteinExistence type="predicted"/>
<gene>
    <name evidence="1" type="ORF">PR048_009163</name>
</gene>
<reference evidence="1 2" key="1">
    <citation type="submission" date="2023-02" db="EMBL/GenBank/DDBJ databases">
        <title>LHISI_Scaffold_Assembly.</title>
        <authorList>
            <person name="Stuart O.P."/>
            <person name="Cleave R."/>
            <person name="Magrath M.J.L."/>
            <person name="Mikheyev A.S."/>
        </authorList>
    </citation>
    <scope>NUCLEOTIDE SEQUENCE [LARGE SCALE GENOMIC DNA]</scope>
    <source>
        <strain evidence="1">Daus_M_001</strain>
        <tissue evidence="1">Leg muscle</tissue>
    </source>
</reference>
<name>A0ABQ9HZ40_9NEOP</name>
<sequence length="81" mass="9348">MRLRKMSGLAIGCCRRVDAWSRWDYQGCIIKDGIWCGHKICSAGISMNTHRQDQIEPLEQQQEAKRSRVGQKIVVPARYKT</sequence>